<proteinExistence type="predicted"/>
<dbReference type="eggNOG" id="COG2327">
    <property type="taxonomic scope" value="Bacteria"/>
</dbReference>
<accession>B8HJS7</accession>
<dbReference type="KEGG" id="cyn:Cyan7425_2682"/>
<sequence>MGQTIGLINTYSTLNIGDAAIYSALAAMAPDARIVAQVQDQEPAYVPGVEFVSQLGPCDGYISVGGDIFNNAREGLITRTFIQNLLQLRRSPRQTILFGQSIPRSCHGLSFRALTFCLRRLAAVCVRDAESHQRLIQAGVPAILSFDAAFALEVREGAIATARQMFSSLGVKPEQTALISLRAFDSMYGHDNQKFQDQLIQLSQKLDQQGYQPVLLIQSQAYGADNDLEVAAAITQKVPQVKVFNPFIVNSGLPRWELVMGALYSCGLIVAIRYHTAVLALASGRIPFNLYYSNKGRDLSQRLGIPGCGLDQFNVETALEGILQTGAQTFDHVALRSQVQQAFHQCLQQIGG</sequence>
<reference evidence="2" key="1">
    <citation type="submission" date="2009-01" db="EMBL/GenBank/DDBJ databases">
        <title>Complete sequence of chromosome Cyanothece sp. PCC 7425.</title>
        <authorList>
            <consortium name="US DOE Joint Genome Institute"/>
            <person name="Lucas S."/>
            <person name="Copeland A."/>
            <person name="Lapidus A."/>
            <person name="Glavina del Rio T."/>
            <person name="Dalin E."/>
            <person name="Tice H."/>
            <person name="Bruce D."/>
            <person name="Goodwin L."/>
            <person name="Pitluck S."/>
            <person name="Sims D."/>
            <person name="Meineke L."/>
            <person name="Brettin T."/>
            <person name="Detter J.C."/>
            <person name="Han C."/>
            <person name="Larimer F."/>
            <person name="Land M."/>
            <person name="Hauser L."/>
            <person name="Kyrpides N."/>
            <person name="Ovchinnikova G."/>
            <person name="Liberton M."/>
            <person name="Stoeckel J."/>
            <person name="Banerjee A."/>
            <person name="Singh A."/>
            <person name="Page L."/>
            <person name="Sato H."/>
            <person name="Zhao L."/>
            <person name="Sherman L."/>
            <person name="Pakrasi H."/>
            <person name="Richardson P."/>
        </authorList>
    </citation>
    <scope>NUCLEOTIDE SEQUENCE</scope>
    <source>
        <strain evidence="2">PCC 7425</strain>
    </source>
</reference>
<dbReference type="STRING" id="395961.Cyan7425_2682"/>
<dbReference type="Pfam" id="PF04230">
    <property type="entry name" value="PS_pyruv_trans"/>
    <property type="match status" value="1"/>
</dbReference>
<dbReference type="OrthoDB" id="494696at2"/>
<evidence type="ECO:0000313" key="2">
    <source>
        <dbReference type="EMBL" id="ACL45030.1"/>
    </source>
</evidence>
<dbReference type="HOGENOM" id="CLU_794378_0_0_3"/>
<organism evidence="2">
    <name type="scientific">Cyanothece sp. (strain PCC 7425 / ATCC 29141)</name>
    <dbReference type="NCBI Taxonomy" id="395961"/>
    <lineage>
        <taxon>Bacteria</taxon>
        <taxon>Bacillati</taxon>
        <taxon>Cyanobacteriota</taxon>
        <taxon>Cyanophyceae</taxon>
        <taxon>Gomontiellales</taxon>
        <taxon>Cyanothecaceae</taxon>
        <taxon>Cyanothece</taxon>
    </lineage>
</organism>
<dbReference type="AlphaFoldDB" id="B8HJS7"/>
<dbReference type="InterPro" id="IPR007345">
    <property type="entry name" value="Polysacch_pyruvyl_Trfase"/>
</dbReference>
<gene>
    <name evidence="2" type="ordered locus">Cyan7425_2682</name>
</gene>
<dbReference type="PANTHER" id="PTHR36836:SF1">
    <property type="entry name" value="COLANIC ACID BIOSYNTHESIS PROTEIN WCAK"/>
    <property type="match status" value="1"/>
</dbReference>
<name>B8HJS7_CYAP4</name>
<evidence type="ECO:0000259" key="1">
    <source>
        <dbReference type="Pfam" id="PF04230"/>
    </source>
</evidence>
<dbReference type="PANTHER" id="PTHR36836">
    <property type="entry name" value="COLANIC ACID BIOSYNTHESIS PROTEIN WCAK"/>
    <property type="match status" value="1"/>
</dbReference>
<feature type="domain" description="Polysaccharide pyruvyl transferase" evidence="1">
    <location>
        <begin position="15"/>
        <end position="293"/>
    </location>
</feature>
<protein>
    <recommendedName>
        <fullName evidence="1">Polysaccharide pyruvyl transferase domain-containing protein</fullName>
    </recommendedName>
</protein>
<dbReference type="EMBL" id="CP001344">
    <property type="protein sequence ID" value="ACL45030.1"/>
    <property type="molecule type" value="Genomic_DNA"/>
</dbReference>